<keyword evidence="10" id="KW-1185">Reference proteome</keyword>
<protein>
    <recommendedName>
        <fullName evidence="7">Epidermal patterning factor-like protein</fullName>
    </recommendedName>
</protein>
<comment type="caution">
    <text evidence="9">The sequence shown here is derived from an EMBL/GenBank/DDBJ whole genome shotgun (WGS) entry which is preliminary data.</text>
</comment>
<evidence type="ECO:0000313" key="9">
    <source>
        <dbReference type="EMBL" id="GMH14707.1"/>
    </source>
</evidence>
<evidence type="ECO:0000256" key="2">
    <source>
        <dbReference type="ARBA" id="ARBA00008127"/>
    </source>
</evidence>
<dbReference type="PANTHER" id="PTHR33109:SF7">
    <property type="entry name" value="EPIDERMAL PATTERNING FACTOR-LIKE PROTEIN 2"/>
    <property type="match status" value="1"/>
</dbReference>
<evidence type="ECO:0000256" key="3">
    <source>
        <dbReference type="ARBA" id="ARBA00022473"/>
    </source>
</evidence>
<name>A0AAD3SPE7_NEPGR</name>
<dbReference type="EMBL" id="BSYO01000014">
    <property type="protein sequence ID" value="GMH14707.1"/>
    <property type="molecule type" value="Genomic_DNA"/>
</dbReference>
<reference evidence="9" key="1">
    <citation type="submission" date="2023-05" db="EMBL/GenBank/DDBJ databases">
        <title>Nepenthes gracilis genome sequencing.</title>
        <authorList>
            <person name="Fukushima K."/>
        </authorList>
    </citation>
    <scope>NUCLEOTIDE SEQUENCE</scope>
    <source>
        <strain evidence="9">SING2019-196</strain>
    </source>
</reference>
<gene>
    <name evidence="9" type="ORF">Nepgr_016548</name>
</gene>
<dbReference type="Pfam" id="PF17181">
    <property type="entry name" value="EPF"/>
    <property type="match status" value="1"/>
</dbReference>
<feature type="region of interest" description="Disordered" evidence="8">
    <location>
        <begin position="34"/>
        <end position="57"/>
    </location>
</feature>
<dbReference type="GO" id="GO:0010052">
    <property type="term" value="P:guard cell differentiation"/>
    <property type="evidence" value="ECO:0007669"/>
    <property type="project" value="UniProtKB-UniRule"/>
</dbReference>
<comment type="function">
    <text evidence="7">Controls stomatal patterning.</text>
</comment>
<dbReference type="Proteomes" id="UP001279734">
    <property type="component" value="Unassembled WGS sequence"/>
</dbReference>
<evidence type="ECO:0000256" key="1">
    <source>
        <dbReference type="ARBA" id="ARBA00004613"/>
    </source>
</evidence>
<dbReference type="PANTHER" id="PTHR33109">
    <property type="entry name" value="EPIDERMAL PATTERNING FACTOR-LIKE PROTEIN 4"/>
    <property type="match status" value="1"/>
</dbReference>
<keyword evidence="3 7" id="KW-0217">Developmental protein</keyword>
<feature type="signal peptide" evidence="7">
    <location>
        <begin position="1"/>
        <end position="29"/>
    </location>
</feature>
<keyword evidence="4 7" id="KW-0964">Secreted</keyword>
<comment type="similarity">
    <text evidence="2 7">Belongs to the plant cysteine rich small secretory peptide family. Epidermal patterning factor subfamily.</text>
</comment>
<evidence type="ECO:0000256" key="5">
    <source>
        <dbReference type="ARBA" id="ARBA00022729"/>
    </source>
</evidence>
<evidence type="ECO:0000256" key="8">
    <source>
        <dbReference type="SAM" id="MobiDB-lite"/>
    </source>
</evidence>
<dbReference type="GO" id="GO:0005576">
    <property type="term" value="C:extracellular region"/>
    <property type="evidence" value="ECO:0007669"/>
    <property type="project" value="UniProtKB-SubCell"/>
</dbReference>
<keyword evidence="5 7" id="KW-0732">Signal</keyword>
<evidence type="ECO:0000256" key="6">
    <source>
        <dbReference type="ARBA" id="ARBA00023157"/>
    </source>
</evidence>
<keyword evidence="6" id="KW-1015">Disulfide bond</keyword>
<evidence type="ECO:0000256" key="7">
    <source>
        <dbReference type="RuleBase" id="RU367102"/>
    </source>
</evidence>
<proteinExistence type="inferred from homology"/>
<sequence>MEGSHRFSRGLFPTTVLFLLFLSSIVVEGRDIPKHRTPPTMVKEEKEVLRSEIGSRPPRCEQRCSSCGHCEAIQVPANPQVKSSYGFSHIAYARGDYVSSYKPMNWKCKCGASIFNP</sequence>
<organism evidence="9 10">
    <name type="scientific">Nepenthes gracilis</name>
    <name type="common">Slender pitcher plant</name>
    <dbReference type="NCBI Taxonomy" id="150966"/>
    <lineage>
        <taxon>Eukaryota</taxon>
        <taxon>Viridiplantae</taxon>
        <taxon>Streptophyta</taxon>
        <taxon>Embryophyta</taxon>
        <taxon>Tracheophyta</taxon>
        <taxon>Spermatophyta</taxon>
        <taxon>Magnoliopsida</taxon>
        <taxon>eudicotyledons</taxon>
        <taxon>Gunneridae</taxon>
        <taxon>Pentapetalae</taxon>
        <taxon>Caryophyllales</taxon>
        <taxon>Nepenthaceae</taxon>
        <taxon>Nepenthes</taxon>
    </lineage>
</organism>
<evidence type="ECO:0000313" key="10">
    <source>
        <dbReference type="Proteomes" id="UP001279734"/>
    </source>
</evidence>
<evidence type="ECO:0000256" key="4">
    <source>
        <dbReference type="ARBA" id="ARBA00022525"/>
    </source>
</evidence>
<accession>A0AAD3SPE7</accession>
<comment type="subcellular location">
    <subcellularLocation>
        <location evidence="1 7">Secreted</location>
    </subcellularLocation>
</comment>
<dbReference type="InterPro" id="IPR039455">
    <property type="entry name" value="EPFL"/>
</dbReference>
<feature type="chain" id="PRO_5041776808" description="Epidermal patterning factor-like protein" evidence="7">
    <location>
        <begin position="30"/>
        <end position="117"/>
    </location>
</feature>
<dbReference type="AlphaFoldDB" id="A0AAD3SPE7"/>